<accession>A0AAD7I2T8</accession>
<feature type="transmembrane region" description="Helical" evidence="2">
    <location>
        <begin position="219"/>
        <end position="237"/>
    </location>
</feature>
<dbReference type="AlphaFoldDB" id="A0AAD7I2T8"/>
<evidence type="ECO:0000313" key="4">
    <source>
        <dbReference type="EMBL" id="KAJ7733686.1"/>
    </source>
</evidence>
<feature type="region of interest" description="Disordered" evidence="1">
    <location>
        <begin position="274"/>
        <end position="303"/>
    </location>
</feature>
<feature type="transmembrane region" description="Helical" evidence="2">
    <location>
        <begin position="243"/>
        <end position="265"/>
    </location>
</feature>
<feature type="transmembrane region" description="Helical" evidence="2">
    <location>
        <begin position="99"/>
        <end position="120"/>
    </location>
</feature>
<feature type="transmembrane region" description="Helical" evidence="2">
    <location>
        <begin position="63"/>
        <end position="87"/>
    </location>
</feature>
<evidence type="ECO:0000256" key="2">
    <source>
        <dbReference type="SAM" id="Phobius"/>
    </source>
</evidence>
<dbReference type="Proteomes" id="UP001215598">
    <property type="component" value="Unassembled WGS sequence"/>
</dbReference>
<name>A0AAD7I2T8_9AGAR</name>
<keyword evidence="2" id="KW-0472">Membrane</keyword>
<protein>
    <recommendedName>
        <fullName evidence="3">DUF6533 domain-containing protein</fullName>
    </recommendedName>
</protein>
<feature type="transmembrane region" description="Helical" evidence="2">
    <location>
        <begin position="177"/>
        <end position="198"/>
    </location>
</feature>
<evidence type="ECO:0000313" key="5">
    <source>
        <dbReference type="Proteomes" id="UP001215598"/>
    </source>
</evidence>
<comment type="caution">
    <text evidence="4">The sequence shown here is derived from an EMBL/GenBank/DDBJ whole genome shotgun (WGS) entry which is preliminary data.</text>
</comment>
<proteinExistence type="predicted"/>
<reference evidence="4" key="1">
    <citation type="submission" date="2023-03" db="EMBL/GenBank/DDBJ databases">
        <title>Massive genome expansion in bonnet fungi (Mycena s.s.) driven by repeated elements and novel gene families across ecological guilds.</title>
        <authorList>
            <consortium name="Lawrence Berkeley National Laboratory"/>
            <person name="Harder C.B."/>
            <person name="Miyauchi S."/>
            <person name="Viragh M."/>
            <person name="Kuo A."/>
            <person name="Thoen E."/>
            <person name="Andreopoulos B."/>
            <person name="Lu D."/>
            <person name="Skrede I."/>
            <person name="Drula E."/>
            <person name="Henrissat B."/>
            <person name="Morin E."/>
            <person name="Kohler A."/>
            <person name="Barry K."/>
            <person name="LaButti K."/>
            <person name="Morin E."/>
            <person name="Salamov A."/>
            <person name="Lipzen A."/>
            <person name="Mereny Z."/>
            <person name="Hegedus B."/>
            <person name="Baldrian P."/>
            <person name="Stursova M."/>
            <person name="Weitz H."/>
            <person name="Taylor A."/>
            <person name="Grigoriev I.V."/>
            <person name="Nagy L.G."/>
            <person name="Martin F."/>
            <person name="Kauserud H."/>
        </authorList>
    </citation>
    <scope>NUCLEOTIDE SEQUENCE</scope>
    <source>
        <strain evidence="4">CBHHK182m</strain>
    </source>
</reference>
<dbReference type="EMBL" id="JARKIB010000137">
    <property type="protein sequence ID" value="KAJ7733686.1"/>
    <property type="molecule type" value="Genomic_DNA"/>
</dbReference>
<feature type="domain" description="DUF6533" evidence="3">
    <location>
        <begin position="28"/>
        <end position="76"/>
    </location>
</feature>
<gene>
    <name evidence="4" type="ORF">B0H16DRAFT_162182</name>
</gene>
<evidence type="ECO:0000256" key="1">
    <source>
        <dbReference type="SAM" id="MobiDB-lite"/>
    </source>
</evidence>
<sequence length="338" mass="37779">MAVEFPCRIRWSPGKLPTMLTSTDMAAYLRVAAYAIALFDYLQTIPAEYRLYLKQKGPFSLSVACILFILVRYLGVTALVLGAFGFFFHGFTPAACDQFFWLTPVFKLFLYLASQAVLTLRTYAISRRSPIVLRVLAVLFVLCTVAEFVSTFWKRIHFQKDGNCTSGNLPGVKVASLYYVGCLVFDFVAMIISAGYLWKFSNSSRASFSKLTRMMLEDGIMYFIVLTGMNIINLVFFQSRDTTLQSAASSLGFAVTMIFSSRFILNLSERARDGLSNDHSNTSRTPASGRRGPHHTTGGEPMRVEVTKNVITMTDMGPDDASEQQVNVKGEQWANDMV</sequence>
<dbReference type="InterPro" id="IPR045340">
    <property type="entry name" value="DUF6533"/>
</dbReference>
<evidence type="ECO:0000259" key="3">
    <source>
        <dbReference type="Pfam" id="PF20151"/>
    </source>
</evidence>
<feature type="transmembrane region" description="Helical" evidence="2">
    <location>
        <begin position="132"/>
        <end position="153"/>
    </location>
</feature>
<dbReference type="Pfam" id="PF20151">
    <property type="entry name" value="DUF6533"/>
    <property type="match status" value="1"/>
</dbReference>
<keyword evidence="2" id="KW-0812">Transmembrane</keyword>
<keyword evidence="2" id="KW-1133">Transmembrane helix</keyword>
<keyword evidence="5" id="KW-1185">Reference proteome</keyword>
<organism evidence="4 5">
    <name type="scientific">Mycena metata</name>
    <dbReference type="NCBI Taxonomy" id="1033252"/>
    <lineage>
        <taxon>Eukaryota</taxon>
        <taxon>Fungi</taxon>
        <taxon>Dikarya</taxon>
        <taxon>Basidiomycota</taxon>
        <taxon>Agaricomycotina</taxon>
        <taxon>Agaricomycetes</taxon>
        <taxon>Agaricomycetidae</taxon>
        <taxon>Agaricales</taxon>
        <taxon>Marasmiineae</taxon>
        <taxon>Mycenaceae</taxon>
        <taxon>Mycena</taxon>
    </lineage>
</organism>
<feature type="compositionally biased region" description="Polar residues" evidence="1">
    <location>
        <begin position="277"/>
        <end position="286"/>
    </location>
</feature>